<dbReference type="Proteomes" id="UP001056610">
    <property type="component" value="Chromosome"/>
</dbReference>
<name>A0ABY4QHA9_9MYCO</name>
<evidence type="ECO:0000256" key="1">
    <source>
        <dbReference type="SAM" id="MobiDB-lite"/>
    </source>
</evidence>
<sequence>MIAGIVVRLPYCSHPVCLPILFRLWAGKGAASPVELAAAMLTVLAETFPHKQIHAVGDAAYHGRPLLVPDTTITTRLPANAALHAPAPPRTGRRGRPAKKGRRLPRLIELPATATWRTATVNRYGRTDTIAIAEADCLWYGAFGDTTGRVVLAREPDTASGYDLAVFTTGRRHRRRRHHRPPRRRTLVRPEVRTRLRRHARQASPHPDRRPI</sequence>
<feature type="compositionally biased region" description="Basic residues" evidence="1">
    <location>
        <begin position="91"/>
        <end position="102"/>
    </location>
</feature>
<evidence type="ECO:0000313" key="2">
    <source>
        <dbReference type="EMBL" id="UQX09872.1"/>
    </source>
</evidence>
<dbReference type="RefSeq" id="WP_249762839.1">
    <property type="nucleotide sequence ID" value="NZ_CAJUXY010000028.1"/>
</dbReference>
<evidence type="ECO:0000313" key="3">
    <source>
        <dbReference type="Proteomes" id="UP001056610"/>
    </source>
</evidence>
<proteinExistence type="predicted"/>
<reference evidence="2" key="1">
    <citation type="submission" date="2022-05" db="EMBL/GenBank/DDBJ databases">
        <title>A methanotrophic Mycobacterium dominates a cave microbial ecosystem.</title>
        <authorList>
            <person name="Van Spanning R.J.M."/>
            <person name="Guan Q."/>
            <person name="Melkonian C."/>
            <person name="Gallant J."/>
            <person name="Polerecky L."/>
            <person name="Flot J.-F."/>
            <person name="Brandt B.W."/>
            <person name="Braster M."/>
            <person name="Iturbe Espinoza P."/>
            <person name="Aerts J."/>
            <person name="Meima-Franke M."/>
            <person name="Piersma S.R."/>
            <person name="Bunduc C."/>
            <person name="Ummels R."/>
            <person name="Pain A."/>
            <person name="Fleming E.J."/>
            <person name="van der Wel N."/>
            <person name="Gherman V.D."/>
            <person name="Sarbu S.M."/>
            <person name="Bodelier P.L.E."/>
            <person name="Bitter W."/>
        </authorList>
    </citation>
    <scope>NUCLEOTIDE SEQUENCE</scope>
    <source>
        <strain evidence="2">Sulfur Cave</strain>
    </source>
</reference>
<feature type="region of interest" description="Disordered" evidence="1">
    <location>
        <begin position="170"/>
        <end position="212"/>
    </location>
</feature>
<gene>
    <name evidence="2" type="ORF">M5I08_16615</name>
</gene>
<feature type="compositionally biased region" description="Basic residues" evidence="1">
    <location>
        <begin position="170"/>
        <end position="187"/>
    </location>
</feature>
<evidence type="ECO:0008006" key="4">
    <source>
        <dbReference type="Google" id="ProtNLM"/>
    </source>
</evidence>
<organism evidence="2 3">
    <name type="scientific">Candidatus Mycobacterium methanotrophicum</name>
    <dbReference type="NCBI Taxonomy" id="2943498"/>
    <lineage>
        <taxon>Bacteria</taxon>
        <taxon>Bacillati</taxon>
        <taxon>Actinomycetota</taxon>
        <taxon>Actinomycetes</taxon>
        <taxon>Mycobacteriales</taxon>
        <taxon>Mycobacteriaceae</taxon>
        <taxon>Mycobacterium</taxon>
    </lineage>
</organism>
<accession>A0ABY4QHA9</accession>
<protein>
    <recommendedName>
        <fullName evidence="4">Transposase IS701-like DDE domain-containing protein</fullName>
    </recommendedName>
</protein>
<feature type="region of interest" description="Disordered" evidence="1">
    <location>
        <begin position="83"/>
        <end position="102"/>
    </location>
</feature>
<dbReference type="EMBL" id="CP097320">
    <property type="protein sequence ID" value="UQX09872.1"/>
    <property type="molecule type" value="Genomic_DNA"/>
</dbReference>
<keyword evidence="3" id="KW-1185">Reference proteome</keyword>